<dbReference type="Proteomes" id="UP000004994">
    <property type="component" value="Chromosome 5"/>
</dbReference>
<dbReference type="InParanoid" id="A0A3Q7GEU2"/>
<dbReference type="EnsemblPlants" id="Solyc05g018325.1.1">
    <property type="protein sequence ID" value="Solyc05g018325.1.1"/>
    <property type="gene ID" value="Solyc05g018325.1"/>
</dbReference>
<evidence type="ECO:0000313" key="1">
    <source>
        <dbReference type="EnsemblPlants" id="Solyc05g018325.1.1"/>
    </source>
</evidence>
<keyword evidence="2" id="KW-1185">Reference proteome</keyword>
<reference evidence="1" key="1">
    <citation type="journal article" date="2012" name="Nature">
        <title>The tomato genome sequence provides insights into fleshy fruit evolution.</title>
        <authorList>
            <consortium name="Tomato Genome Consortium"/>
        </authorList>
    </citation>
    <scope>NUCLEOTIDE SEQUENCE [LARGE SCALE GENOMIC DNA]</scope>
    <source>
        <strain evidence="1">cv. Heinz 1706</strain>
    </source>
</reference>
<sequence length="68" mass="7547">MESEVLAYTFCHSAHIPPTASRRLVFTAAATSTFISSVCGSQFYSSGSHEQILQRIFYLNKVSSIQDK</sequence>
<organism evidence="1">
    <name type="scientific">Solanum lycopersicum</name>
    <name type="common">Tomato</name>
    <name type="synonym">Lycopersicon esculentum</name>
    <dbReference type="NCBI Taxonomy" id="4081"/>
    <lineage>
        <taxon>Eukaryota</taxon>
        <taxon>Viridiplantae</taxon>
        <taxon>Streptophyta</taxon>
        <taxon>Embryophyta</taxon>
        <taxon>Tracheophyta</taxon>
        <taxon>Spermatophyta</taxon>
        <taxon>Magnoliopsida</taxon>
        <taxon>eudicotyledons</taxon>
        <taxon>Gunneridae</taxon>
        <taxon>Pentapetalae</taxon>
        <taxon>asterids</taxon>
        <taxon>lamiids</taxon>
        <taxon>Solanales</taxon>
        <taxon>Solanaceae</taxon>
        <taxon>Solanoideae</taxon>
        <taxon>Solaneae</taxon>
        <taxon>Solanum</taxon>
        <taxon>Solanum subgen. Lycopersicon</taxon>
    </lineage>
</organism>
<reference evidence="1" key="2">
    <citation type="submission" date="2019-01" db="UniProtKB">
        <authorList>
            <consortium name="EnsemblPlants"/>
        </authorList>
    </citation>
    <scope>IDENTIFICATION</scope>
    <source>
        <strain evidence="1">cv. Heinz 1706</strain>
    </source>
</reference>
<accession>A0A3Q7GEU2</accession>
<protein>
    <submittedName>
        <fullName evidence="1">Uncharacterized protein</fullName>
    </submittedName>
</protein>
<name>A0A3Q7GEU2_SOLLC</name>
<dbReference type="AlphaFoldDB" id="A0A3Q7GEU2"/>
<proteinExistence type="predicted"/>
<evidence type="ECO:0000313" key="2">
    <source>
        <dbReference type="Proteomes" id="UP000004994"/>
    </source>
</evidence>
<dbReference type="Gramene" id="Solyc05g018325.1.1">
    <property type="protein sequence ID" value="Solyc05g018325.1.1"/>
    <property type="gene ID" value="Solyc05g018325.1"/>
</dbReference>